<dbReference type="Proteomes" id="UP001241169">
    <property type="component" value="Unassembled WGS sequence"/>
</dbReference>
<proteinExistence type="predicted"/>
<evidence type="ECO:0000313" key="1">
    <source>
        <dbReference type="EMBL" id="KAK1531294.1"/>
    </source>
</evidence>
<sequence>MASPYAIQRQCQCHLYGYWQES</sequence>
<comment type="caution">
    <text evidence="1">The sequence shown here is derived from an EMBL/GenBank/DDBJ whole genome shotgun (WGS) entry which is preliminary data.</text>
</comment>
<keyword evidence="2" id="KW-1185">Reference proteome</keyword>
<gene>
    <name evidence="1" type="ORF">CPAR01_10943</name>
</gene>
<dbReference type="EMBL" id="MOPA01000009">
    <property type="protein sequence ID" value="KAK1531294.1"/>
    <property type="molecule type" value="Genomic_DNA"/>
</dbReference>
<accession>A0ABQ9SAG6</accession>
<reference evidence="1 2" key="1">
    <citation type="submission" date="2016-10" db="EMBL/GenBank/DDBJ databases">
        <title>The genome sequence of Colletotrichum fioriniae PJ7.</title>
        <authorList>
            <person name="Baroncelli R."/>
        </authorList>
    </citation>
    <scope>NUCLEOTIDE SEQUENCE [LARGE SCALE GENOMIC DNA]</scope>
    <source>
        <strain evidence="1 2">IMI 384185</strain>
    </source>
</reference>
<protein>
    <submittedName>
        <fullName evidence="1">Uncharacterized protein</fullName>
    </submittedName>
</protein>
<evidence type="ECO:0000313" key="2">
    <source>
        <dbReference type="Proteomes" id="UP001241169"/>
    </source>
</evidence>
<organism evidence="1 2">
    <name type="scientific">Colletotrichum paranaense</name>
    <dbReference type="NCBI Taxonomy" id="1914294"/>
    <lineage>
        <taxon>Eukaryota</taxon>
        <taxon>Fungi</taxon>
        <taxon>Dikarya</taxon>
        <taxon>Ascomycota</taxon>
        <taxon>Pezizomycotina</taxon>
        <taxon>Sordariomycetes</taxon>
        <taxon>Hypocreomycetidae</taxon>
        <taxon>Glomerellales</taxon>
        <taxon>Glomerellaceae</taxon>
        <taxon>Colletotrichum</taxon>
        <taxon>Colletotrichum acutatum species complex</taxon>
    </lineage>
</organism>
<name>A0ABQ9SAG6_9PEZI</name>